<gene>
    <name evidence="1" type="ORF">N7492_002002</name>
</gene>
<proteinExistence type="predicted"/>
<reference evidence="1" key="1">
    <citation type="submission" date="2022-11" db="EMBL/GenBank/DDBJ databases">
        <authorList>
            <person name="Petersen C."/>
        </authorList>
    </citation>
    <scope>NUCLEOTIDE SEQUENCE</scope>
    <source>
        <strain evidence="1">IBT 21917</strain>
    </source>
</reference>
<keyword evidence="2" id="KW-1185">Reference proteome</keyword>
<comment type="caution">
    <text evidence="1">The sequence shown here is derived from an EMBL/GenBank/DDBJ whole genome shotgun (WGS) entry which is preliminary data.</text>
</comment>
<name>A0A9W9LVY2_9EURO</name>
<dbReference type="AlphaFoldDB" id="A0A9W9LVY2"/>
<organism evidence="1 2">
    <name type="scientific">Penicillium capsulatum</name>
    <dbReference type="NCBI Taxonomy" id="69766"/>
    <lineage>
        <taxon>Eukaryota</taxon>
        <taxon>Fungi</taxon>
        <taxon>Dikarya</taxon>
        <taxon>Ascomycota</taxon>
        <taxon>Pezizomycotina</taxon>
        <taxon>Eurotiomycetes</taxon>
        <taxon>Eurotiomycetidae</taxon>
        <taxon>Eurotiales</taxon>
        <taxon>Aspergillaceae</taxon>
        <taxon>Penicillium</taxon>
    </lineage>
</organism>
<accession>A0A9W9LVY2</accession>
<sequence>MSASVLIPTAEPSTIIVGQRLMLQSKKSTVPAILWTVLESDDGDVRNPRKCDREDMIGEEVHGNVVREK</sequence>
<dbReference type="Proteomes" id="UP001146351">
    <property type="component" value="Unassembled WGS sequence"/>
</dbReference>
<evidence type="ECO:0000313" key="1">
    <source>
        <dbReference type="EMBL" id="KAJ5178792.1"/>
    </source>
</evidence>
<dbReference type="EMBL" id="JAPQKO010000002">
    <property type="protein sequence ID" value="KAJ5178792.1"/>
    <property type="molecule type" value="Genomic_DNA"/>
</dbReference>
<evidence type="ECO:0000313" key="2">
    <source>
        <dbReference type="Proteomes" id="UP001146351"/>
    </source>
</evidence>
<protein>
    <submittedName>
        <fullName evidence="1">Uncharacterized protein</fullName>
    </submittedName>
</protein>
<reference evidence="1" key="2">
    <citation type="journal article" date="2023" name="IMA Fungus">
        <title>Comparative genomic study of the Penicillium genus elucidates a diverse pangenome and 15 lateral gene transfer events.</title>
        <authorList>
            <person name="Petersen C."/>
            <person name="Sorensen T."/>
            <person name="Nielsen M.R."/>
            <person name="Sondergaard T.E."/>
            <person name="Sorensen J.L."/>
            <person name="Fitzpatrick D.A."/>
            <person name="Frisvad J.C."/>
            <person name="Nielsen K.L."/>
        </authorList>
    </citation>
    <scope>NUCLEOTIDE SEQUENCE</scope>
    <source>
        <strain evidence="1">IBT 21917</strain>
    </source>
</reference>